<proteinExistence type="predicted"/>
<sequence>MEFFLTNIPEFFDGGATLGIIILKICYSIMASIIFYFFAVHLKDYKKRNQISPLLNKYFKKLKSIKNVWLSELYFIATFQSKGKLDWPGLEALITDYFPSSEEIEKLAKYTPLNETRSSIDKNWIYRTYRLKNQIETLCEEILRLDIYLKPNEISLIMELKTCDLFSKIAVHKFSLDNGNNIANENISFLSPELESFLNLFEKIETEIILETKKG</sequence>
<evidence type="ECO:0000313" key="3">
    <source>
        <dbReference type="Proteomes" id="UP000247681"/>
    </source>
</evidence>
<dbReference type="Proteomes" id="UP000247681">
    <property type="component" value="Unassembled WGS sequence"/>
</dbReference>
<name>A0A2V4CDZ3_9FLAO</name>
<dbReference type="EMBL" id="QJHL01000004">
    <property type="protein sequence ID" value="PXY44274.1"/>
    <property type="molecule type" value="Genomic_DNA"/>
</dbReference>
<gene>
    <name evidence="2" type="ORF">DMB68_17790</name>
</gene>
<comment type="caution">
    <text evidence="2">The sequence shown here is derived from an EMBL/GenBank/DDBJ whole genome shotgun (WGS) entry which is preliminary data.</text>
</comment>
<reference evidence="2 3" key="1">
    <citation type="submission" date="2018-05" db="EMBL/GenBank/DDBJ databases">
        <title>Flavobacterium sp. strain IMCC34758, incomplete genome.</title>
        <authorList>
            <person name="Joung Y."/>
        </authorList>
    </citation>
    <scope>NUCLEOTIDE SEQUENCE [LARGE SCALE GENOMIC DNA]</scope>
    <source>
        <strain evidence="2 3">IMCC34758</strain>
    </source>
</reference>
<protein>
    <submittedName>
        <fullName evidence="2">Uncharacterized protein</fullName>
    </submittedName>
</protein>
<keyword evidence="3" id="KW-1185">Reference proteome</keyword>
<dbReference type="AlphaFoldDB" id="A0A2V4CDZ3"/>
<keyword evidence="1" id="KW-1133">Transmembrane helix</keyword>
<keyword evidence="1" id="KW-0812">Transmembrane</keyword>
<accession>A0A2V4CDZ3</accession>
<feature type="transmembrane region" description="Helical" evidence="1">
    <location>
        <begin position="20"/>
        <end position="40"/>
    </location>
</feature>
<keyword evidence="1" id="KW-0472">Membrane</keyword>
<evidence type="ECO:0000256" key="1">
    <source>
        <dbReference type="SAM" id="Phobius"/>
    </source>
</evidence>
<evidence type="ECO:0000313" key="2">
    <source>
        <dbReference type="EMBL" id="PXY44274.1"/>
    </source>
</evidence>
<organism evidence="2 3">
    <name type="scientific">Flavobacterium hydrophilum</name>
    <dbReference type="NCBI Taxonomy" id="2211445"/>
    <lineage>
        <taxon>Bacteria</taxon>
        <taxon>Pseudomonadati</taxon>
        <taxon>Bacteroidota</taxon>
        <taxon>Flavobacteriia</taxon>
        <taxon>Flavobacteriales</taxon>
        <taxon>Flavobacteriaceae</taxon>
        <taxon>Flavobacterium</taxon>
    </lineage>
</organism>